<feature type="domain" description="Hint" evidence="3">
    <location>
        <begin position="2067"/>
        <end position="2172"/>
    </location>
</feature>
<dbReference type="InterPro" id="IPR050708">
    <property type="entry name" value="T6SS_VgrG/RHS"/>
</dbReference>
<proteinExistence type="predicted"/>
<sequence>MKLATRLTNRGRMLRRTSLAVSAVLVVTLLQTAGAPASSTSTSGLPGVPSAEKPVAGSRGIDVKPRVQDEGTKFPSRTPRAHLPAPSKTTVNVLDSGPETAERFTEAKAQPLAFGKADHRTAGKRSASKRGATPARVESRVLGKEQAERAGVSGLLFTVSAPAPSGAAGERTEPAEAAVAVAVDYTAFAEAFGGSYGSRMHLVELPACALTTPHKSECRSGSPIAATNNTSKRSLTAPSVNLRAGTPTILAATTAAAGDKGDYKATALAPSSTWSTSLNTGDFSWSYDIPVPDVPGGLVPNVGLSYSSGAIDGRTGGTNNQGSWVGDGFDLWPGFIERRYKPCADDGVKNSDGNKPGDMCWAYDNAFISFNGAGGELVPAGKDEFKLRNDDGTRITRLESAARDNGDNDNEYWRLTAPTGVQYYFGYHKLPGWSTGKATTNSTWTLPVYGNNTGEECHAATFAESWCQQAWRWNLDYVVDPHGNALSYHYTKEANSYGRNLEADDDTSYTRGGFLSRIDYGQRSDNLYATKPLSQVVFDSAERCLPVDGVTCAAGTIGDKKFYWYDTPWDLNCETGTTCDSGRLSPSFWTRKRLTDIRTQVLQADGTYSKIDSWKLNHRWGMADTDYQLLLESIQRTGESATPAIELPKTTFGYTQLANRLDKTGDGFAPFIKERLSTVDDEHGAQTSAKYSEPTCDWGALPTPETNTTRCFPQFIGGDNTTAAELHWFNKYVTTSVTATDRTGGSPDQVTSYQYLGDAAWHYDDDDGLTKEKEKTWSQWRGYSHVRVQTGGQGGASLMKTQQDSYFLRGMDGDRRNAAGGTKSVVVGLPAGEGDAITDHEATAGLNYRTATFNSPGGKILDKSVNRPWHHETAKKVRDWGTVTSNFTGISHTRSWTSLDNGEGAKWRTTSKATKQDTVAGRVVEVDDLGDDATTTDDQCTRTTYPPVTSAHILGLTARVETVAAACGATAVDRSKDVISDALAAYDGGVYGAAPTKGDVTSAATLKSHDGHKAVYLENSATHDSYGRQLTMVDLTANVTVTDGAAPVRVGRSDGRTTTTAYIPAVGLPTQVKVITPPAKAGDSTSAITSTTTIDPLRGSAAKQTDVNQNVTEIEYDALGRTKKVWRADRRNTQTPSEEFTYTIAENQPVAVAEKKLNNSGGQITSFALYDGFLRERQVQVPGPDGGSIVNDVFYDDRGLPSRAFAPYYTTGKPNAQIFKPDDALSVETQTLTRYDGMNRAVENRQIAGNGDGGAVLSTTKTVFGGDRTTVIPPAGGTATTTLTDARGNTTELRQHHTRAIDAAYDRTSYSYTARNQMRRVTDPAGNSWTYEYDQLGRQTGSTDPDKGASTSTYDDRGQLIFSKGARTDVSGPDHVPGLAYLYDGLGRPTEVREGSATGTLRTKQVYDSVPSAKGQLAESTRYVDGQAYTSKVTAYDRLYRATRTAVEIPAAEHELQGTYQTATTYWPSGLTSAISYSAAGSLPGGSSNYTYEEDTLRPLTVYGEGMTSAASYSLTGKPLQYRMGLSLSGKMTQVTNTYQWGTQRLATSRVDRQDQPGVDRYVTYQYDEAGNVLSMADASRTSTDNQCFTYDYLRRLTEAWTPSAASCATAPADAAIGGPAPYWHSYTYDTSGNRKSETQHATAGDSTSDIKRTYAYPAPGQPKAHALSALTTEGPTGSTTSLYKNDPTGNNTASPGKTLTWDAEGHLATAEEDGKTTAYLYDAAGNRLIGRTSTETTLYLGHTEVTLPAGASKAKATRYFDLGGGHSAIRSDDGTFAFTLADHHGTGELAVRAADLALTQRRTLPFGAIRGEKPSAWPGTKGFVGGTDDTEATGLTHLGAREYDPTLGRFLSVDPLLDLADPQQMNGYNYANNNPTTLSDPSGLRPEGACGGTGDCAADTGNWTPSSGGGWEYTPNGSTGQGPSGSANGTGDNSGTDTGPAPVDSQPVIAQVRIPTQAELVARGYGNAYAENSYTHMLMRWADGQCMADSGSEFCATAHDLGWISPTKDFLELIGVRDAVRCANGSVSGCVWTVAGLIPVGKLAKVAKVAKGAKGAKIAKGACSPGNSFLPQTKVLMADGTSKSIAEVKIGDRVLATDPKTGKTSAEVVTAEIRGNGKKDLVRVTIDLDGARGEKTASITATAGHPFWVAEVGEWIDAADLRVGQLLRTSEGQSLKVAGLHHLSQRATVYNLTVDDLHTYYVLAGATPVLVHNSGGCPDLDALSQSGMRAAKGKTTHAGREYQKHMNRGDLPVVPGKQLKSAGQDLLDDILTNPKTATSPVNSGNFAGGSRYIMPDPAGGRGIGATFDANGQFQYFGRY</sequence>
<evidence type="ECO:0000259" key="3">
    <source>
        <dbReference type="SMART" id="SM00306"/>
    </source>
</evidence>
<comment type="caution">
    <text evidence="4">The sequence shown here is derived from an EMBL/GenBank/DDBJ whole genome shotgun (WGS) entry which is preliminary data.</text>
</comment>
<dbReference type="GO" id="GO:0016539">
    <property type="term" value="P:intein-mediated protein splicing"/>
    <property type="evidence" value="ECO:0007669"/>
    <property type="project" value="InterPro"/>
</dbReference>
<feature type="region of interest" description="Disordered" evidence="1">
    <location>
        <begin position="35"/>
        <end position="93"/>
    </location>
</feature>
<keyword evidence="2" id="KW-0732">Signal</keyword>
<feature type="compositionally biased region" description="Polar residues" evidence="1">
    <location>
        <begin position="1337"/>
        <end position="1353"/>
    </location>
</feature>
<feature type="compositionally biased region" description="Low complexity" evidence="1">
    <location>
        <begin position="35"/>
        <end position="47"/>
    </location>
</feature>
<dbReference type="Gene3D" id="2.170.16.10">
    <property type="entry name" value="Hedgehog/Intein (Hint) domain"/>
    <property type="match status" value="1"/>
</dbReference>
<dbReference type="InterPro" id="IPR031325">
    <property type="entry name" value="RHS_repeat"/>
</dbReference>
<dbReference type="NCBIfam" id="TIGR01643">
    <property type="entry name" value="YD_repeat_2x"/>
    <property type="match status" value="1"/>
</dbReference>
<dbReference type="InterPro" id="IPR003587">
    <property type="entry name" value="Hint_dom_N"/>
</dbReference>
<feature type="region of interest" description="Disordered" evidence="1">
    <location>
        <begin position="1868"/>
        <end position="1945"/>
    </location>
</feature>
<dbReference type="SUPFAM" id="SSF51294">
    <property type="entry name" value="Hedgehog/intein (Hint) domain"/>
    <property type="match status" value="1"/>
</dbReference>
<dbReference type="CDD" id="cd00081">
    <property type="entry name" value="Hint"/>
    <property type="match status" value="1"/>
</dbReference>
<feature type="chain" id="PRO_5025008930" evidence="2">
    <location>
        <begin position="38"/>
        <end position="2320"/>
    </location>
</feature>
<dbReference type="PANTHER" id="PTHR32305:SF17">
    <property type="entry name" value="TRNA NUCLEASE WAPA"/>
    <property type="match status" value="1"/>
</dbReference>
<dbReference type="PROSITE" id="PS50818">
    <property type="entry name" value="INTEIN_C_TER"/>
    <property type="match status" value="1"/>
</dbReference>
<protein>
    <submittedName>
        <fullName evidence="4">Sugar-binding protein</fullName>
    </submittedName>
</protein>
<organism evidence="4">
    <name type="scientific">Streptomyces sp. gb1(2016)</name>
    <dbReference type="NCBI Taxonomy" id="1828321"/>
    <lineage>
        <taxon>Bacteria</taxon>
        <taxon>Bacillati</taxon>
        <taxon>Actinomycetota</taxon>
        <taxon>Actinomycetes</taxon>
        <taxon>Kitasatosporales</taxon>
        <taxon>Streptomycetaceae</taxon>
        <taxon>Streptomyces</taxon>
    </lineage>
</organism>
<dbReference type="InterPro" id="IPR006530">
    <property type="entry name" value="YD"/>
</dbReference>
<dbReference type="PANTHER" id="PTHR32305">
    <property type="match status" value="1"/>
</dbReference>
<feature type="compositionally biased region" description="Polar residues" evidence="1">
    <location>
        <begin position="1868"/>
        <end position="1881"/>
    </location>
</feature>
<feature type="compositionally biased region" description="Basic and acidic residues" evidence="1">
    <location>
        <begin position="61"/>
        <end position="72"/>
    </location>
</feature>
<evidence type="ECO:0000256" key="2">
    <source>
        <dbReference type="SAM" id="SignalP"/>
    </source>
</evidence>
<dbReference type="SMART" id="SM00306">
    <property type="entry name" value="HintN"/>
    <property type="match status" value="1"/>
</dbReference>
<dbReference type="NCBIfam" id="TIGR01443">
    <property type="entry name" value="intein_Cterm"/>
    <property type="match status" value="1"/>
</dbReference>
<feature type="region of interest" description="Disordered" evidence="1">
    <location>
        <begin position="1336"/>
        <end position="1356"/>
    </location>
</feature>
<dbReference type="PROSITE" id="PS50817">
    <property type="entry name" value="INTEIN_N_TER"/>
    <property type="match status" value="1"/>
</dbReference>
<dbReference type="NCBIfam" id="TIGR03696">
    <property type="entry name" value="Rhs_assc_core"/>
    <property type="match status" value="1"/>
</dbReference>
<dbReference type="Gene3D" id="2.180.10.10">
    <property type="entry name" value="RHS repeat-associated core"/>
    <property type="match status" value="1"/>
</dbReference>
<dbReference type="InterPro" id="IPR036844">
    <property type="entry name" value="Hint_dom_sf"/>
</dbReference>
<name>A0A652KWF9_9ACTN</name>
<feature type="signal peptide" evidence="2">
    <location>
        <begin position="1"/>
        <end position="37"/>
    </location>
</feature>
<dbReference type="InterPro" id="IPR022385">
    <property type="entry name" value="Rhs_assc_core"/>
</dbReference>
<dbReference type="InterPro" id="IPR006141">
    <property type="entry name" value="Intein_N"/>
</dbReference>
<feature type="region of interest" description="Disordered" evidence="1">
    <location>
        <begin position="1674"/>
        <end position="1698"/>
    </location>
</feature>
<dbReference type="Pfam" id="PF07591">
    <property type="entry name" value="PT-HINT"/>
    <property type="match status" value="1"/>
</dbReference>
<feature type="compositionally biased region" description="Low complexity" evidence="1">
    <location>
        <begin position="1930"/>
        <end position="1940"/>
    </location>
</feature>
<accession>A0A652KWF9</accession>
<dbReference type="InterPro" id="IPR030934">
    <property type="entry name" value="Intein_C"/>
</dbReference>
<feature type="region of interest" description="Disordered" evidence="1">
    <location>
        <begin position="116"/>
        <end position="139"/>
    </location>
</feature>
<reference evidence="4" key="1">
    <citation type="submission" date="2018-10" db="EMBL/GenBank/DDBJ databases">
        <authorList>
            <person name="Hariharan J."/>
            <person name="Choudoir M.J."/>
            <person name="Diebold P."/>
            <person name="Panke-Buisse K."/>
            <person name="Campbell A.N."/>
            <person name="Buckley D.H."/>
        </authorList>
    </citation>
    <scope>NUCLEOTIDE SEQUENCE</scope>
    <source>
        <strain evidence="4">Gb1</strain>
    </source>
</reference>
<evidence type="ECO:0000313" key="4">
    <source>
        <dbReference type="EMBL" id="TXS27971.1"/>
    </source>
</evidence>
<evidence type="ECO:0000256" key="1">
    <source>
        <dbReference type="SAM" id="MobiDB-lite"/>
    </source>
</evidence>
<gene>
    <name evidence="4" type="ORF">EAO74_18645</name>
</gene>
<dbReference type="EMBL" id="RDBM01000035">
    <property type="protein sequence ID" value="TXS27971.1"/>
    <property type="molecule type" value="Genomic_DNA"/>
</dbReference>
<dbReference type="Pfam" id="PF05593">
    <property type="entry name" value="RHS_repeat"/>
    <property type="match status" value="1"/>
</dbReference>